<keyword evidence="6" id="KW-1185">Reference proteome</keyword>
<dbReference type="EMBL" id="CP007035">
    <property type="protein sequence ID" value="AHF14506.1"/>
    <property type="molecule type" value="Genomic_DNA"/>
</dbReference>
<protein>
    <submittedName>
        <fullName evidence="5">Glutamine--scyllo-inositol aminotransferase</fullName>
    </submittedName>
</protein>
<evidence type="ECO:0000256" key="3">
    <source>
        <dbReference type="PIRSR" id="PIRSR000390-2"/>
    </source>
</evidence>
<evidence type="ECO:0000313" key="6">
    <source>
        <dbReference type="Proteomes" id="UP000003586"/>
    </source>
</evidence>
<sequence length="448" mass="49216">MNQKNGRRIFIRNASVIGLGATVNFGKIAPVLLTNNEKPAILGGVPLFHTPWPKWPMWNKETDEPLVLEVLRSGVWSRAKTVDLFEKKWTAVIGTKRALTTVNGTNALITSVIQSDIGGGDEVILTPYTFIATLTAVLASGAMPVFADVNPDTFQIDPEAIKKKITSRTRAILPVHICGLPADMENIMPIAQQHNLLVIEDACQAWLAEINNKKVGTFGHAGCFSFQNSKHLPMGEGGAIVSDDDTFMDRCVSFHNLGLPYGTAGARPGSKLRLTEYQAAIGLAQLARLSGQTDTRNVNANYLRGQMKDIKGITPHVLNKGVTKAAYHLFPFRYDKRHFANLSRELFIKALQAEGIPCSGGYTPLNAVHNLGNTFETKNYKKMYAAAELSYEKFKENNQCPKNEALCLEAVWLPQNVLLTDKESMDAIVDAIRKIQKNAPAISKTAVK</sequence>
<dbReference type="GO" id="GO:0008483">
    <property type="term" value="F:transaminase activity"/>
    <property type="evidence" value="ECO:0007669"/>
    <property type="project" value="UniProtKB-KW"/>
</dbReference>
<evidence type="ECO:0000313" key="5">
    <source>
        <dbReference type="EMBL" id="AHF14506.1"/>
    </source>
</evidence>
<dbReference type="PANTHER" id="PTHR30244:SF34">
    <property type="entry name" value="DTDP-4-AMINO-4,6-DIDEOXYGALACTOSE TRANSAMINASE"/>
    <property type="match status" value="1"/>
</dbReference>
<dbReference type="KEGG" id="nso:NIASO_03470"/>
<evidence type="ECO:0000256" key="2">
    <source>
        <dbReference type="PIRSR" id="PIRSR000390-1"/>
    </source>
</evidence>
<dbReference type="HOGENOM" id="CLU_033332_7_2_10"/>
<organism evidence="5 6">
    <name type="scientific">Niabella soli DSM 19437</name>
    <dbReference type="NCBI Taxonomy" id="929713"/>
    <lineage>
        <taxon>Bacteria</taxon>
        <taxon>Pseudomonadati</taxon>
        <taxon>Bacteroidota</taxon>
        <taxon>Chitinophagia</taxon>
        <taxon>Chitinophagales</taxon>
        <taxon>Chitinophagaceae</taxon>
        <taxon>Niabella</taxon>
    </lineage>
</organism>
<dbReference type="OrthoDB" id="9804264at2"/>
<dbReference type="SUPFAM" id="SSF53383">
    <property type="entry name" value="PLP-dependent transferases"/>
    <property type="match status" value="1"/>
</dbReference>
<reference evidence="5 6" key="1">
    <citation type="submission" date="2013-12" db="EMBL/GenBank/DDBJ databases">
        <authorList>
            <consortium name="DOE Joint Genome Institute"/>
            <person name="Eisen J."/>
            <person name="Huntemann M."/>
            <person name="Han J."/>
            <person name="Chen A."/>
            <person name="Kyrpides N."/>
            <person name="Mavromatis K."/>
            <person name="Markowitz V."/>
            <person name="Palaniappan K."/>
            <person name="Ivanova N."/>
            <person name="Schaumberg A."/>
            <person name="Pati A."/>
            <person name="Liolios K."/>
            <person name="Nordberg H.P."/>
            <person name="Cantor M.N."/>
            <person name="Hua S.X."/>
            <person name="Woyke T."/>
        </authorList>
    </citation>
    <scope>NUCLEOTIDE SEQUENCE [LARGE SCALE GENOMIC DNA]</scope>
    <source>
        <strain evidence="6">DSM 19437</strain>
    </source>
</reference>
<dbReference type="InterPro" id="IPR000653">
    <property type="entry name" value="DegT/StrS_aminotransferase"/>
</dbReference>
<dbReference type="Gene3D" id="3.40.640.10">
    <property type="entry name" value="Type I PLP-dependent aspartate aminotransferase-like (Major domain)"/>
    <property type="match status" value="1"/>
</dbReference>
<gene>
    <name evidence="5" type="ORF">NIASO_03470</name>
</gene>
<dbReference type="AlphaFoldDB" id="W0EZH2"/>
<feature type="active site" description="Proton acceptor" evidence="2">
    <location>
        <position position="230"/>
    </location>
</feature>
<keyword evidence="5" id="KW-0032">Aminotransferase</keyword>
<accession>W0EZH2</accession>
<dbReference type="Pfam" id="PF01041">
    <property type="entry name" value="DegT_DnrJ_EryC1"/>
    <property type="match status" value="1"/>
</dbReference>
<dbReference type="GO" id="GO:0030170">
    <property type="term" value="F:pyridoxal phosphate binding"/>
    <property type="evidence" value="ECO:0007669"/>
    <property type="project" value="TreeGrafter"/>
</dbReference>
<dbReference type="PANTHER" id="PTHR30244">
    <property type="entry name" value="TRANSAMINASE"/>
    <property type="match status" value="1"/>
</dbReference>
<dbReference type="InterPro" id="IPR015422">
    <property type="entry name" value="PyrdxlP-dep_Trfase_small"/>
</dbReference>
<evidence type="ECO:0000256" key="4">
    <source>
        <dbReference type="RuleBase" id="RU004508"/>
    </source>
</evidence>
<dbReference type="Gene3D" id="3.90.1150.10">
    <property type="entry name" value="Aspartate Aminotransferase, domain 1"/>
    <property type="match status" value="1"/>
</dbReference>
<dbReference type="PIRSF" id="PIRSF000390">
    <property type="entry name" value="PLP_StrS"/>
    <property type="match status" value="1"/>
</dbReference>
<keyword evidence="3 4" id="KW-0663">Pyridoxal phosphate</keyword>
<dbReference type="GO" id="GO:0000271">
    <property type="term" value="P:polysaccharide biosynthetic process"/>
    <property type="evidence" value="ECO:0007669"/>
    <property type="project" value="TreeGrafter"/>
</dbReference>
<name>W0EZH2_9BACT</name>
<feature type="modified residue" description="N6-(pyridoxal phosphate)lysine" evidence="3">
    <location>
        <position position="230"/>
    </location>
</feature>
<dbReference type="eggNOG" id="COG0399">
    <property type="taxonomic scope" value="Bacteria"/>
</dbReference>
<dbReference type="InterPro" id="IPR015424">
    <property type="entry name" value="PyrdxlP-dep_Trfase"/>
</dbReference>
<proteinExistence type="inferred from homology"/>
<dbReference type="Proteomes" id="UP000003586">
    <property type="component" value="Chromosome"/>
</dbReference>
<evidence type="ECO:0000256" key="1">
    <source>
        <dbReference type="ARBA" id="ARBA00037999"/>
    </source>
</evidence>
<dbReference type="InterPro" id="IPR015421">
    <property type="entry name" value="PyrdxlP-dep_Trfase_major"/>
</dbReference>
<dbReference type="STRING" id="929713.NIASO_03470"/>
<keyword evidence="5" id="KW-0808">Transferase</keyword>
<comment type="similarity">
    <text evidence="1 4">Belongs to the DegT/DnrJ/EryC1 family.</text>
</comment>
<dbReference type="CDD" id="cd00616">
    <property type="entry name" value="AHBA_syn"/>
    <property type="match status" value="1"/>
</dbReference>
<dbReference type="RefSeq" id="WP_008583549.1">
    <property type="nucleotide sequence ID" value="NZ_CP007035.1"/>
</dbReference>